<feature type="compositionally biased region" description="Pro residues" evidence="2">
    <location>
        <begin position="234"/>
        <end position="247"/>
    </location>
</feature>
<keyword evidence="5" id="KW-1185">Reference proteome</keyword>
<name>A0A6A6RC40_9PEZI</name>
<dbReference type="PANTHER" id="PTHR23295">
    <property type="entry name" value="NUCLEAR RECEPTOR COACTIVATOR 5-RELATED"/>
    <property type="match status" value="1"/>
</dbReference>
<dbReference type="Gene3D" id="3.30.70.330">
    <property type="match status" value="1"/>
</dbReference>
<feature type="compositionally biased region" description="Polar residues" evidence="2">
    <location>
        <begin position="783"/>
        <end position="793"/>
    </location>
</feature>
<dbReference type="SUPFAM" id="SSF54928">
    <property type="entry name" value="RNA-binding domain, RBD"/>
    <property type="match status" value="1"/>
</dbReference>
<organism evidence="4 5">
    <name type="scientific">Lophium mytilinum</name>
    <dbReference type="NCBI Taxonomy" id="390894"/>
    <lineage>
        <taxon>Eukaryota</taxon>
        <taxon>Fungi</taxon>
        <taxon>Dikarya</taxon>
        <taxon>Ascomycota</taxon>
        <taxon>Pezizomycotina</taxon>
        <taxon>Dothideomycetes</taxon>
        <taxon>Pleosporomycetidae</taxon>
        <taxon>Mytilinidiales</taxon>
        <taxon>Mytilinidiaceae</taxon>
        <taxon>Lophium</taxon>
    </lineage>
</organism>
<feature type="region of interest" description="Disordered" evidence="2">
    <location>
        <begin position="47"/>
        <end position="338"/>
    </location>
</feature>
<evidence type="ECO:0000256" key="2">
    <source>
        <dbReference type="SAM" id="MobiDB-lite"/>
    </source>
</evidence>
<evidence type="ECO:0000313" key="5">
    <source>
        <dbReference type="Proteomes" id="UP000799750"/>
    </source>
</evidence>
<feature type="region of interest" description="Disordered" evidence="2">
    <location>
        <begin position="690"/>
        <end position="736"/>
    </location>
</feature>
<feature type="domain" description="RRM" evidence="3">
    <location>
        <begin position="373"/>
        <end position="444"/>
    </location>
</feature>
<evidence type="ECO:0000313" key="4">
    <source>
        <dbReference type="EMBL" id="KAF2501007.1"/>
    </source>
</evidence>
<dbReference type="PROSITE" id="PS50102">
    <property type="entry name" value="RRM"/>
    <property type="match status" value="1"/>
</dbReference>
<feature type="compositionally biased region" description="Low complexity" evidence="2">
    <location>
        <begin position="801"/>
        <end position="816"/>
    </location>
</feature>
<evidence type="ECO:0000256" key="1">
    <source>
        <dbReference type="PROSITE-ProRule" id="PRU00176"/>
    </source>
</evidence>
<reference evidence="4" key="1">
    <citation type="journal article" date="2020" name="Stud. Mycol.">
        <title>101 Dothideomycetes genomes: a test case for predicting lifestyles and emergence of pathogens.</title>
        <authorList>
            <person name="Haridas S."/>
            <person name="Albert R."/>
            <person name="Binder M."/>
            <person name="Bloem J."/>
            <person name="Labutti K."/>
            <person name="Salamov A."/>
            <person name="Andreopoulos B."/>
            <person name="Baker S."/>
            <person name="Barry K."/>
            <person name="Bills G."/>
            <person name="Bluhm B."/>
            <person name="Cannon C."/>
            <person name="Castanera R."/>
            <person name="Culley D."/>
            <person name="Daum C."/>
            <person name="Ezra D."/>
            <person name="Gonzalez J."/>
            <person name="Henrissat B."/>
            <person name="Kuo A."/>
            <person name="Liang C."/>
            <person name="Lipzen A."/>
            <person name="Lutzoni F."/>
            <person name="Magnuson J."/>
            <person name="Mondo S."/>
            <person name="Nolan M."/>
            <person name="Ohm R."/>
            <person name="Pangilinan J."/>
            <person name="Park H.-J."/>
            <person name="Ramirez L."/>
            <person name="Alfaro M."/>
            <person name="Sun H."/>
            <person name="Tritt A."/>
            <person name="Yoshinaga Y."/>
            <person name="Zwiers L.-H."/>
            <person name="Turgeon B."/>
            <person name="Goodwin S."/>
            <person name="Spatafora J."/>
            <person name="Crous P."/>
            <person name="Grigoriev I."/>
        </authorList>
    </citation>
    <scope>NUCLEOTIDE SEQUENCE</scope>
    <source>
        <strain evidence="4">CBS 269.34</strain>
    </source>
</reference>
<dbReference type="InterPro" id="IPR052600">
    <property type="entry name" value="Nuc_rcpt_coact/corep"/>
</dbReference>
<dbReference type="InterPro" id="IPR012677">
    <property type="entry name" value="Nucleotide-bd_a/b_plait_sf"/>
</dbReference>
<feature type="compositionally biased region" description="Basic and acidic residues" evidence="2">
    <location>
        <begin position="437"/>
        <end position="453"/>
    </location>
</feature>
<feature type="compositionally biased region" description="Low complexity" evidence="2">
    <location>
        <begin position="115"/>
        <end position="137"/>
    </location>
</feature>
<dbReference type="SMART" id="SM00360">
    <property type="entry name" value="RRM"/>
    <property type="match status" value="1"/>
</dbReference>
<feature type="compositionally biased region" description="Polar residues" evidence="2">
    <location>
        <begin position="698"/>
        <end position="714"/>
    </location>
</feature>
<accession>A0A6A6RC40</accession>
<feature type="compositionally biased region" description="Basic and acidic residues" evidence="2">
    <location>
        <begin position="321"/>
        <end position="332"/>
    </location>
</feature>
<dbReference type="GO" id="GO:0003723">
    <property type="term" value="F:RNA binding"/>
    <property type="evidence" value="ECO:0007669"/>
    <property type="project" value="UniProtKB-UniRule"/>
</dbReference>
<feature type="region of interest" description="Disordered" evidence="2">
    <location>
        <begin position="779"/>
        <end position="853"/>
    </location>
</feature>
<dbReference type="EMBL" id="MU004182">
    <property type="protein sequence ID" value="KAF2501007.1"/>
    <property type="molecule type" value="Genomic_DNA"/>
</dbReference>
<proteinExistence type="predicted"/>
<dbReference type="InterPro" id="IPR000504">
    <property type="entry name" value="RRM_dom"/>
</dbReference>
<feature type="compositionally biased region" description="Polar residues" evidence="2">
    <location>
        <begin position="52"/>
        <end position="67"/>
    </location>
</feature>
<dbReference type="PANTHER" id="PTHR23295:SF6">
    <property type="entry name" value="NEOSIN, ISOFORM A"/>
    <property type="match status" value="1"/>
</dbReference>
<dbReference type="InterPro" id="IPR035979">
    <property type="entry name" value="RBD_domain_sf"/>
</dbReference>
<feature type="compositionally biased region" description="Basic and acidic residues" evidence="2">
    <location>
        <begin position="497"/>
        <end position="511"/>
    </location>
</feature>
<sequence>MTPSPPQEAEHFRGKTLTPESPKPVYYPSPSNIPILEKQMDPLFHESALSVEGTSPYSSFPHQNPPSDQALRSYYGEAQSAPVYHNAQSGGASASGHDEYGRAVGYAAPGSQDTSAIQTFAQQQQAAASFSDAASAPQHEDRSSYPMSYDPTARSPYPGADSQPQPPQGYADHSNESYGNGVGGGGGAVFQAIMDKLSTPVGNIAPNDGNAAATLPSQAPQTHSNALAATSTLPPAPNLPPRPPPQAKPATHPNYAPEDDIRSYHPHSRKAPDSAYRGQPGLKPLMTGNAPGSGASSSAYSQQPPMSATQSNQSPNTSNSRRGDSIDQRQDLDLLDDEDAKWPPAINKIYDEFLDQERKFVTDGQWDQFPLGSRLFIGNLPTEKVTKRDIFHRFYRHGRLAQISIKQAYGFVQFLDADQCRAALQAEQGQSIRGRKMHLEISKPQRNTRKADDGGNNARGAGARRRSRSPEYTRGGSGSQGGRGMDRYGSQPNGSSPRDREFRRSRDDYRPGRSPSPRGGGGGGGARGGRGRDRSRDRYDGRRRSPSRSPPGFGRGRYRSPSPRRDTEDNLPLPRRALHEIPDIQVIVVDDLVRDFIAWVEGAFHREGLRCNVLLLSPRLSEEAVIRRQILEGVQAVSKLDRRSLETSKIPLTIFDRRGGENNIRYEEYADLEPSTAAKLVVNAKQTHALPIAPPTPTQYGMPQSGYSLSQPGYSQMHGPPSQGPPPPTTNANLSNLISSLDTSGLQKLLGVIQQPNAQQAQQAQTGLSPDLARLLSAAAGPPSQQGYGQQAPSRGGPDQNAYAALANNPAFASLLGGQQPNPLQSRPPPAQNQPAPQPDMNEIMAQLAKYRR</sequence>
<dbReference type="Pfam" id="PF00076">
    <property type="entry name" value="RRM_1"/>
    <property type="match status" value="1"/>
</dbReference>
<dbReference type="AlphaFoldDB" id="A0A6A6RC40"/>
<evidence type="ECO:0000259" key="3">
    <source>
        <dbReference type="PROSITE" id="PS50102"/>
    </source>
</evidence>
<dbReference type="Proteomes" id="UP000799750">
    <property type="component" value="Unassembled WGS sequence"/>
</dbReference>
<feature type="region of interest" description="Disordered" evidence="2">
    <location>
        <begin position="428"/>
        <end position="573"/>
    </location>
</feature>
<dbReference type="OrthoDB" id="10044938at2759"/>
<gene>
    <name evidence="4" type="ORF">BU16DRAFT_522065</name>
</gene>
<feature type="compositionally biased region" description="Basic and acidic residues" evidence="2">
    <location>
        <begin position="530"/>
        <end position="543"/>
    </location>
</feature>
<feature type="compositionally biased region" description="Low complexity" evidence="2">
    <location>
        <begin position="290"/>
        <end position="320"/>
    </location>
</feature>
<keyword evidence="1" id="KW-0694">RNA-binding</keyword>
<feature type="compositionally biased region" description="Pro residues" evidence="2">
    <location>
        <begin position="826"/>
        <end position="838"/>
    </location>
</feature>
<feature type="region of interest" description="Disordered" evidence="2">
    <location>
        <begin position="1"/>
        <end position="34"/>
    </location>
</feature>
<feature type="compositionally biased region" description="Gly residues" evidence="2">
    <location>
        <begin position="518"/>
        <end position="528"/>
    </location>
</feature>
<feature type="compositionally biased region" description="Polar residues" evidence="2">
    <location>
        <begin position="215"/>
        <end position="224"/>
    </location>
</feature>
<protein>
    <recommendedName>
        <fullName evidence="3">RRM domain-containing protein</fullName>
    </recommendedName>
</protein>